<dbReference type="NCBIfam" id="TIGR02276">
    <property type="entry name" value="beta_rpt_yvtn"/>
    <property type="match status" value="1"/>
</dbReference>
<protein>
    <recommendedName>
        <fullName evidence="3">YncE family protein</fullName>
    </recommendedName>
</protein>
<dbReference type="EMBL" id="VDCQ01000016">
    <property type="protein sequence ID" value="TNJ65716.1"/>
    <property type="molecule type" value="Genomic_DNA"/>
</dbReference>
<dbReference type="InterPro" id="IPR015943">
    <property type="entry name" value="WD40/YVTN_repeat-like_dom_sf"/>
</dbReference>
<reference evidence="1 2" key="1">
    <citation type="submission" date="2019-05" db="EMBL/GenBank/DDBJ databases">
        <title>We sequenced the genome of Paenibacillus hemerocallicola KCTC 33185 for further insight into its adaptation and study the phylogeny of Paenibacillus.</title>
        <authorList>
            <person name="Narsing Rao M.P."/>
        </authorList>
    </citation>
    <scope>NUCLEOTIDE SEQUENCE [LARGE SCALE GENOMIC DNA]</scope>
    <source>
        <strain evidence="1 2">KCTC 33185</strain>
    </source>
</reference>
<dbReference type="PANTHER" id="PTHR47197:SF3">
    <property type="entry name" value="DIHYDRO-HEME D1 DEHYDROGENASE"/>
    <property type="match status" value="1"/>
</dbReference>
<organism evidence="1 2">
    <name type="scientific">Paenibacillus hemerocallicola</name>
    <dbReference type="NCBI Taxonomy" id="1172614"/>
    <lineage>
        <taxon>Bacteria</taxon>
        <taxon>Bacillati</taxon>
        <taxon>Bacillota</taxon>
        <taxon>Bacilli</taxon>
        <taxon>Bacillales</taxon>
        <taxon>Paenibacillaceae</taxon>
        <taxon>Paenibacillus</taxon>
    </lineage>
</organism>
<accession>A0A5C4TAL0</accession>
<dbReference type="SUPFAM" id="SSF50974">
    <property type="entry name" value="Nitrous oxide reductase, N-terminal domain"/>
    <property type="match status" value="1"/>
</dbReference>
<dbReference type="PANTHER" id="PTHR47197">
    <property type="entry name" value="PROTEIN NIRF"/>
    <property type="match status" value="1"/>
</dbReference>
<dbReference type="InterPro" id="IPR051200">
    <property type="entry name" value="Host-pathogen_enzymatic-act"/>
</dbReference>
<dbReference type="Proteomes" id="UP000307943">
    <property type="component" value="Unassembled WGS sequence"/>
</dbReference>
<dbReference type="Gene3D" id="2.130.10.10">
    <property type="entry name" value="YVTN repeat-like/Quinoprotein amine dehydrogenase"/>
    <property type="match status" value="1"/>
</dbReference>
<name>A0A5C4TAL0_9BACL</name>
<dbReference type="AlphaFoldDB" id="A0A5C4TAL0"/>
<proteinExistence type="predicted"/>
<gene>
    <name evidence="1" type="ORF">FE784_13770</name>
</gene>
<evidence type="ECO:0008006" key="3">
    <source>
        <dbReference type="Google" id="ProtNLM"/>
    </source>
</evidence>
<evidence type="ECO:0000313" key="2">
    <source>
        <dbReference type="Proteomes" id="UP000307943"/>
    </source>
</evidence>
<dbReference type="OrthoDB" id="2532949at2"/>
<evidence type="ECO:0000313" key="1">
    <source>
        <dbReference type="EMBL" id="TNJ65716.1"/>
    </source>
</evidence>
<keyword evidence="2" id="KW-1185">Reference proteome</keyword>
<dbReference type="InterPro" id="IPR011045">
    <property type="entry name" value="N2O_reductase_N"/>
</dbReference>
<dbReference type="InterPro" id="IPR011964">
    <property type="entry name" value="YVTN_b-propeller_repeat"/>
</dbReference>
<sequence>MLDCSPRFVNLLARWILRLKSPLQSTNVSYTDTGFVLLSIGMKQQTMQDWKVNPNVVQQSRSQWGFRIGRLGSMVRINGLTNLVFATIPVGVQPIEVGVNSSTNRIYVANSFNDNVSVINGGSNTVMATVSVGDFPFGVGINP</sequence>
<comment type="caution">
    <text evidence="1">The sequence shown here is derived from an EMBL/GenBank/DDBJ whole genome shotgun (WGS) entry which is preliminary data.</text>
</comment>